<feature type="domain" description="PorZ N-terminal beta-propeller" evidence="4">
    <location>
        <begin position="44"/>
        <end position="204"/>
    </location>
</feature>
<evidence type="ECO:0000256" key="2">
    <source>
        <dbReference type="SAM" id="SignalP"/>
    </source>
</evidence>
<evidence type="ECO:0000313" key="6">
    <source>
        <dbReference type="Proteomes" id="UP000433945"/>
    </source>
</evidence>
<sequence>MMKRFLTILILSIYTMAFAQSNQSWRSYFSYNQVVDIANSPSRVFAAGEVGFFSYNVLTNELATFTSVDGLKTENITAICHSSVYGKTLVGNENGLLLVVNDDNSILNVIDIVEETTVAQNKKKINHIYEYEGKAYISCDFGIAVFNLQTLEFGDTYYLGPNGAEIAVKQSAVYNGYIYAATAENGMRRAVYTNPNLNDFSQWNEFASGQYTGVVSFAGNLFATDSMGTVYRLLNDTFSFFTAMPEAVVDFRSAGGYLIITTPGLIDVYNEQLMLMHTLDSIPIATVTFSCTTVVNDKIYIGTTNNGVYTAALNNLSFFSDITPDGPLENRIFSLEKSTNNLWVVYGGYSFYYTPDYKGGGISRFTPEGWEHIPFYTLPEYPLSLSDIVVKPGLESPVYIASYQSGLLKLTGGEPEILYDDSNTGNNGLESLVLSSAPNYKSIRINGPAFDNNGNLWMTNSAVQKPLKVLRSNGQWAEYSFEDITTNPESDNYGRLVIDKNGTKWIPSRDNGIVAFNESLGNKFVVIRGEAGNLPSDYVKCLTIDNRNQLWVGTVRGLRVVSSVERFVSENELTTNSIIIMEDGLAQELMFEQVINDIAVDGANNKWIATASSGVFLVSPNGQQTLFHFTKQNSPLPSNSILDIELDPVTGEVFFATEKGMVSYLGSSTAGEDDLNNVYVYPNPVRPEFAGDVTISGLMDRVNLKITDIEGNLVYETTSQGGTVTWDTKAFGKYKVASGVYMIFISSDDGTQTKVKKVMIIRGQ</sequence>
<organism evidence="5 6">
    <name type="scientific">Flavobacterium rakeshii</name>
    <dbReference type="NCBI Taxonomy" id="1038845"/>
    <lineage>
        <taxon>Bacteria</taxon>
        <taxon>Pseudomonadati</taxon>
        <taxon>Bacteroidota</taxon>
        <taxon>Flavobacteriia</taxon>
        <taxon>Flavobacteriales</taxon>
        <taxon>Flavobacteriaceae</taxon>
        <taxon>Flavobacterium</taxon>
    </lineage>
</organism>
<keyword evidence="6" id="KW-1185">Reference proteome</keyword>
<proteinExistence type="predicted"/>
<evidence type="ECO:0000259" key="4">
    <source>
        <dbReference type="Pfam" id="PF21544"/>
    </source>
</evidence>
<dbReference type="InterPro" id="IPR048954">
    <property type="entry name" value="PorZ_N"/>
</dbReference>
<dbReference type="Pfam" id="PF21544">
    <property type="entry name" value="PorZ_N_b_propeller"/>
    <property type="match status" value="1"/>
</dbReference>
<dbReference type="EMBL" id="WOWP01000063">
    <property type="protein sequence ID" value="MUV05524.1"/>
    <property type="molecule type" value="Genomic_DNA"/>
</dbReference>
<gene>
    <name evidence="5" type="ORF">GN157_17555</name>
</gene>
<reference evidence="5 6" key="1">
    <citation type="submission" date="2019-12" db="EMBL/GenBank/DDBJ databases">
        <authorList>
            <person name="Sun J.-Q."/>
        </authorList>
    </citation>
    <scope>NUCLEOTIDE SEQUENCE [LARGE SCALE GENOMIC DNA]</scope>
    <source>
        <strain evidence="5 6">JCM 17928</strain>
    </source>
</reference>
<dbReference type="Pfam" id="PF18962">
    <property type="entry name" value="Por_Secre_tail"/>
    <property type="match status" value="1"/>
</dbReference>
<dbReference type="Pfam" id="PF07494">
    <property type="entry name" value="Reg_prop"/>
    <property type="match status" value="1"/>
</dbReference>
<dbReference type="Proteomes" id="UP000433945">
    <property type="component" value="Unassembled WGS sequence"/>
</dbReference>
<dbReference type="SUPFAM" id="SSF63829">
    <property type="entry name" value="Calcium-dependent phosphotriesterase"/>
    <property type="match status" value="2"/>
</dbReference>
<keyword evidence="1 2" id="KW-0732">Signal</keyword>
<dbReference type="InterPro" id="IPR011110">
    <property type="entry name" value="Reg_prop"/>
</dbReference>
<accession>A0A6N8HID0</accession>
<evidence type="ECO:0000313" key="5">
    <source>
        <dbReference type="EMBL" id="MUV05524.1"/>
    </source>
</evidence>
<comment type="caution">
    <text evidence="5">The sequence shown here is derived from an EMBL/GenBank/DDBJ whole genome shotgun (WGS) entry which is preliminary data.</text>
</comment>
<evidence type="ECO:0000259" key="3">
    <source>
        <dbReference type="Pfam" id="PF18962"/>
    </source>
</evidence>
<feature type="chain" id="PRO_5027054880" evidence="2">
    <location>
        <begin position="20"/>
        <end position="764"/>
    </location>
</feature>
<protein>
    <submittedName>
        <fullName evidence="5">T9SS type A sorting domain-containing protein</fullName>
    </submittedName>
</protein>
<feature type="domain" description="Secretion system C-terminal sorting" evidence="3">
    <location>
        <begin position="680"/>
        <end position="760"/>
    </location>
</feature>
<evidence type="ECO:0000256" key="1">
    <source>
        <dbReference type="ARBA" id="ARBA00022729"/>
    </source>
</evidence>
<dbReference type="AlphaFoldDB" id="A0A6N8HID0"/>
<dbReference type="InterPro" id="IPR015943">
    <property type="entry name" value="WD40/YVTN_repeat-like_dom_sf"/>
</dbReference>
<name>A0A6N8HID0_9FLAO</name>
<dbReference type="OrthoDB" id="9807410at2"/>
<dbReference type="NCBIfam" id="TIGR04183">
    <property type="entry name" value="Por_Secre_tail"/>
    <property type="match status" value="1"/>
</dbReference>
<dbReference type="Gene3D" id="2.130.10.10">
    <property type="entry name" value="YVTN repeat-like/Quinoprotein amine dehydrogenase"/>
    <property type="match status" value="3"/>
</dbReference>
<dbReference type="InterPro" id="IPR026444">
    <property type="entry name" value="Secre_tail"/>
</dbReference>
<feature type="signal peptide" evidence="2">
    <location>
        <begin position="1"/>
        <end position="19"/>
    </location>
</feature>